<dbReference type="InterPro" id="IPR050270">
    <property type="entry name" value="DegV_domain_contain"/>
</dbReference>
<dbReference type="Pfam" id="PF21645">
    <property type="entry name" value="FakA-like_M"/>
    <property type="match status" value="1"/>
</dbReference>
<evidence type="ECO:0000256" key="1">
    <source>
        <dbReference type="SAM" id="MobiDB-lite"/>
    </source>
</evidence>
<dbReference type="InterPro" id="IPR048394">
    <property type="entry name" value="FakA-like_M"/>
</dbReference>
<dbReference type="GO" id="GO:0006071">
    <property type="term" value="P:glycerol metabolic process"/>
    <property type="evidence" value="ECO:0007669"/>
    <property type="project" value="InterPro"/>
</dbReference>
<dbReference type="SUPFAM" id="SSF101473">
    <property type="entry name" value="DhaL-like"/>
    <property type="match status" value="1"/>
</dbReference>
<dbReference type="SMART" id="SM01120">
    <property type="entry name" value="Dak2"/>
    <property type="match status" value="1"/>
</dbReference>
<evidence type="ECO:0000313" key="3">
    <source>
        <dbReference type="Proteomes" id="UP000196230"/>
    </source>
</evidence>
<keyword evidence="2" id="KW-0418">Kinase</keyword>
<dbReference type="AlphaFoldDB" id="A0A1R4J2R7"/>
<feature type="region of interest" description="Disordered" evidence="1">
    <location>
        <begin position="314"/>
        <end position="333"/>
    </location>
</feature>
<dbReference type="Gene3D" id="1.25.40.340">
    <property type="match status" value="1"/>
</dbReference>
<evidence type="ECO:0000313" key="2">
    <source>
        <dbReference type="EMBL" id="SJN26366.1"/>
    </source>
</evidence>
<organism evidence="2 3">
    <name type="scientific">Micrococcus lylae</name>
    <dbReference type="NCBI Taxonomy" id="1273"/>
    <lineage>
        <taxon>Bacteria</taxon>
        <taxon>Bacillati</taxon>
        <taxon>Actinomycetota</taxon>
        <taxon>Actinomycetes</taxon>
        <taxon>Micrococcales</taxon>
        <taxon>Micrococcaceae</taxon>
        <taxon>Micrococcus</taxon>
    </lineage>
</organism>
<dbReference type="Pfam" id="PF02734">
    <property type="entry name" value="Dak2"/>
    <property type="match status" value="1"/>
</dbReference>
<accession>A0A1R4J2R7</accession>
<dbReference type="EMBL" id="FUKP01000041">
    <property type="protein sequence ID" value="SJN26366.1"/>
    <property type="molecule type" value="Genomic_DNA"/>
</dbReference>
<gene>
    <name evidence="2" type="ORF">FM125_06095</name>
</gene>
<name>A0A1R4J2R7_9MICC</name>
<dbReference type="GO" id="GO:0004371">
    <property type="term" value="F:glycerone kinase activity"/>
    <property type="evidence" value="ECO:0007669"/>
    <property type="project" value="InterPro"/>
</dbReference>
<keyword evidence="2" id="KW-0808">Transferase</keyword>
<reference evidence="2 3" key="1">
    <citation type="submission" date="2017-02" db="EMBL/GenBank/DDBJ databases">
        <authorList>
            <person name="Peterson S.W."/>
        </authorList>
    </citation>
    <scope>NUCLEOTIDE SEQUENCE [LARGE SCALE GENOMIC DNA]</scope>
    <source>
        <strain evidence="2 3">2B3F</strain>
    </source>
</reference>
<dbReference type="PROSITE" id="PS51480">
    <property type="entry name" value="DHAL"/>
    <property type="match status" value="1"/>
</dbReference>
<dbReference type="PANTHER" id="PTHR33434:SF2">
    <property type="entry name" value="FATTY ACID-BINDING PROTEIN TM_1468"/>
    <property type="match status" value="1"/>
</dbReference>
<dbReference type="Proteomes" id="UP000196230">
    <property type="component" value="Unassembled WGS sequence"/>
</dbReference>
<dbReference type="InterPro" id="IPR004007">
    <property type="entry name" value="DhaL_dom"/>
</dbReference>
<proteinExistence type="predicted"/>
<dbReference type="RefSeq" id="WP_087133978.1">
    <property type="nucleotide sequence ID" value="NZ_CP126965.1"/>
</dbReference>
<dbReference type="PANTHER" id="PTHR33434">
    <property type="entry name" value="DEGV DOMAIN-CONTAINING PROTEIN DR_1986-RELATED"/>
    <property type="match status" value="1"/>
</dbReference>
<dbReference type="InterPro" id="IPR036117">
    <property type="entry name" value="DhaL_dom_sf"/>
</dbReference>
<sequence length="333" mass="34840">MTHTPRPPRIVRWLACSEQLLGQAAERLNAFNVFPVPDADTGSNMHATMAAAHAAVDCQEDGPVDIGATLARAGAAALSSAQGNSGTLLAVMVAGMADPLRGLEALTAPALAAALHRADTAARTALSDPREGTMLSVLGVVRQSVAQTLRRAVAEDRPVETRAVLEETVSACVRDARTAVEATEWQLDELSRAAVVDAGAVGLLLVFEALRAVMLDEDPDTELTEGLHGYAEGITAEAAGAEGGVEVMCTIELDPIGAATLRHRLTEVGDSVIVAPTRRGEDPQSPVPWRVHVHVPQAEAVESLLHEAGEPQDLRVSDLTGGHDDHAHAHGGR</sequence>
<protein>
    <submittedName>
        <fullName evidence="2">Dihydroxyacetone kinase family protein</fullName>
    </submittedName>
</protein>